<dbReference type="PROSITE" id="PS50005">
    <property type="entry name" value="TPR"/>
    <property type="match status" value="3"/>
</dbReference>
<feature type="repeat" description="TPR" evidence="7">
    <location>
        <begin position="386"/>
        <end position="419"/>
    </location>
</feature>
<evidence type="ECO:0000256" key="6">
    <source>
        <dbReference type="ARBA" id="ARBA00023306"/>
    </source>
</evidence>
<gene>
    <name evidence="10" type="ORF">B0H17DRAFT_1157227</name>
</gene>
<proteinExistence type="predicted"/>
<evidence type="ECO:0000256" key="5">
    <source>
        <dbReference type="ARBA" id="ARBA00022803"/>
    </source>
</evidence>
<dbReference type="EMBL" id="JARKIE010000013">
    <property type="protein sequence ID" value="KAJ7703132.1"/>
    <property type="molecule type" value="Genomic_DNA"/>
</dbReference>
<dbReference type="GO" id="GO:0051301">
    <property type="term" value="P:cell division"/>
    <property type="evidence" value="ECO:0007669"/>
    <property type="project" value="UniProtKB-KW"/>
</dbReference>
<dbReference type="Proteomes" id="UP001221757">
    <property type="component" value="Unassembled WGS sequence"/>
</dbReference>
<keyword evidence="2" id="KW-0677">Repeat</keyword>
<accession>A0AAD7GR36</accession>
<dbReference type="GO" id="GO:0045842">
    <property type="term" value="P:positive regulation of mitotic metaphase/anaphase transition"/>
    <property type="evidence" value="ECO:0007669"/>
    <property type="project" value="TreeGrafter"/>
</dbReference>
<dbReference type="InterPro" id="IPR011990">
    <property type="entry name" value="TPR-like_helical_dom_sf"/>
</dbReference>
<dbReference type="PANTHER" id="PTHR12558:SF10">
    <property type="entry name" value="CELL DIVISION CYCLE PROTEIN 23 HOMOLOG"/>
    <property type="match status" value="1"/>
</dbReference>
<dbReference type="Pfam" id="PF04049">
    <property type="entry name" value="ANAPC8"/>
    <property type="match status" value="1"/>
</dbReference>
<evidence type="ECO:0000256" key="2">
    <source>
        <dbReference type="ARBA" id="ARBA00022737"/>
    </source>
</evidence>
<feature type="repeat" description="TPR" evidence="7">
    <location>
        <begin position="420"/>
        <end position="453"/>
    </location>
</feature>
<keyword evidence="4" id="KW-0833">Ubl conjugation pathway</keyword>
<protein>
    <recommendedName>
        <fullName evidence="9">Cdc23 domain-containing protein</fullName>
    </recommendedName>
</protein>
<keyword evidence="11" id="KW-1185">Reference proteome</keyword>
<keyword evidence="6" id="KW-0131">Cell cycle</keyword>
<feature type="repeat" description="TPR" evidence="7">
    <location>
        <begin position="352"/>
        <end position="385"/>
    </location>
</feature>
<feature type="domain" description="Cdc23" evidence="9">
    <location>
        <begin position="7"/>
        <end position="291"/>
    </location>
</feature>
<evidence type="ECO:0000313" key="11">
    <source>
        <dbReference type="Proteomes" id="UP001221757"/>
    </source>
</evidence>
<sequence length="582" mass="66609">MDKQMVDGLRTSVKECSERGLSVASKWSSELLLSMPFAKRHPPPPSPVASSSSTNEQSQSLDPTQVSDVAPVPVRHPHAPFLQTQPEDVRALELEFEAHEADLLFSARTFMESRESMRAIHVLRECRSAKAHFLSLYSQFIATETRALRSWHKLDNNRHQPSDPVNPTVEHLLNRVVNVTDPWLLFLKALFLSRLSGRRDEAIESALLSIAGFPWNWAAWTLLGSCIEDGEELSSILPLLPLPTTHPLVQMFQVKTMNELQIPSDNEVSLCERLLGSDFFPGSLWIMSLRACALYHSHDFKQAQVQFERILAIDPCRIEDIDIYSNILYVTDNRLKLSRLANDFLATDRDRPEVCCLVGNLYSLRAEHEKSVKYFRRATQLDRTYLSAWTLMGHEYVEMKNSHAAIESYRRAIDVNRKDYRAWYGLGQAYELLNMHQYALHYYHHATALRPYDVRLWQAQGILREAAECFKRALITADPHEITINLRLANLYDLMQDYAESVAYHRRVVEVCQANGRPIQDFAKSSLKVAEHNLRTTGDLFLARDYLKTVAASNVEEVVRAAELLKLAQEAIRQKDTDGPKH</sequence>
<evidence type="ECO:0000256" key="4">
    <source>
        <dbReference type="ARBA" id="ARBA00022786"/>
    </source>
</evidence>
<feature type="region of interest" description="Disordered" evidence="8">
    <location>
        <begin position="1"/>
        <end position="22"/>
    </location>
</feature>
<dbReference type="InterPro" id="IPR007192">
    <property type="entry name" value="APC8"/>
</dbReference>
<keyword evidence="3" id="KW-0498">Mitosis</keyword>
<evidence type="ECO:0000259" key="9">
    <source>
        <dbReference type="Pfam" id="PF04049"/>
    </source>
</evidence>
<evidence type="ECO:0000313" key="10">
    <source>
        <dbReference type="EMBL" id="KAJ7703132.1"/>
    </source>
</evidence>
<dbReference type="GO" id="GO:0016567">
    <property type="term" value="P:protein ubiquitination"/>
    <property type="evidence" value="ECO:0007669"/>
    <property type="project" value="TreeGrafter"/>
</dbReference>
<feature type="region of interest" description="Disordered" evidence="8">
    <location>
        <begin position="36"/>
        <end position="84"/>
    </location>
</feature>
<dbReference type="AlphaFoldDB" id="A0AAD7GR36"/>
<dbReference type="Pfam" id="PF13181">
    <property type="entry name" value="TPR_8"/>
    <property type="match status" value="1"/>
</dbReference>
<dbReference type="SUPFAM" id="SSF48452">
    <property type="entry name" value="TPR-like"/>
    <property type="match status" value="2"/>
</dbReference>
<evidence type="ECO:0000256" key="3">
    <source>
        <dbReference type="ARBA" id="ARBA00022776"/>
    </source>
</evidence>
<name>A0AAD7GR36_MYCRO</name>
<dbReference type="InterPro" id="IPR019734">
    <property type="entry name" value="TPR_rpt"/>
</dbReference>
<dbReference type="SMART" id="SM00028">
    <property type="entry name" value="TPR"/>
    <property type="match status" value="5"/>
</dbReference>
<keyword evidence="1" id="KW-0132">Cell division</keyword>
<evidence type="ECO:0000256" key="8">
    <source>
        <dbReference type="SAM" id="MobiDB-lite"/>
    </source>
</evidence>
<evidence type="ECO:0000256" key="7">
    <source>
        <dbReference type="PROSITE-ProRule" id="PRU00339"/>
    </source>
</evidence>
<keyword evidence="5 7" id="KW-0802">TPR repeat</keyword>
<evidence type="ECO:0000256" key="1">
    <source>
        <dbReference type="ARBA" id="ARBA00022618"/>
    </source>
</evidence>
<dbReference type="PANTHER" id="PTHR12558">
    <property type="entry name" value="CELL DIVISION CYCLE 16,23,27"/>
    <property type="match status" value="1"/>
</dbReference>
<dbReference type="GO" id="GO:0005680">
    <property type="term" value="C:anaphase-promoting complex"/>
    <property type="evidence" value="ECO:0007669"/>
    <property type="project" value="InterPro"/>
</dbReference>
<dbReference type="Gene3D" id="1.25.40.10">
    <property type="entry name" value="Tetratricopeptide repeat domain"/>
    <property type="match status" value="2"/>
</dbReference>
<dbReference type="Pfam" id="PF13414">
    <property type="entry name" value="TPR_11"/>
    <property type="match status" value="1"/>
</dbReference>
<reference evidence="10" key="1">
    <citation type="submission" date="2023-03" db="EMBL/GenBank/DDBJ databases">
        <title>Massive genome expansion in bonnet fungi (Mycena s.s.) driven by repeated elements and novel gene families across ecological guilds.</title>
        <authorList>
            <consortium name="Lawrence Berkeley National Laboratory"/>
            <person name="Harder C.B."/>
            <person name="Miyauchi S."/>
            <person name="Viragh M."/>
            <person name="Kuo A."/>
            <person name="Thoen E."/>
            <person name="Andreopoulos B."/>
            <person name="Lu D."/>
            <person name="Skrede I."/>
            <person name="Drula E."/>
            <person name="Henrissat B."/>
            <person name="Morin E."/>
            <person name="Kohler A."/>
            <person name="Barry K."/>
            <person name="LaButti K."/>
            <person name="Morin E."/>
            <person name="Salamov A."/>
            <person name="Lipzen A."/>
            <person name="Mereny Z."/>
            <person name="Hegedus B."/>
            <person name="Baldrian P."/>
            <person name="Stursova M."/>
            <person name="Weitz H."/>
            <person name="Taylor A."/>
            <person name="Grigoriev I.V."/>
            <person name="Nagy L.G."/>
            <person name="Martin F."/>
            <person name="Kauserud H."/>
        </authorList>
    </citation>
    <scope>NUCLEOTIDE SEQUENCE</scope>
    <source>
        <strain evidence="10">CBHHK067</strain>
    </source>
</reference>
<comment type="caution">
    <text evidence="10">The sequence shown here is derived from an EMBL/GenBank/DDBJ whole genome shotgun (WGS) entry which is preliminary data.</text>
</comment>
<organism evidence="10 11">
    <name type="scientific">Mycena rosella</name>
    <name type="common">Pink bonnet</name>
    <name type="synonym">Agaricus rosellus</name>
    <dbReference type="NCBI Taxonomy" id="1033263"/>
    <lineage>
        <taxon>Eukaryota</taxon>
        <taxon>Fungi</taxon>
        <taxon>Dikarya</taxon>
        <taxon>Basidiomycota</taxon>
        <taxon>Agaricomycotina</taxon>
        <taxon>Agaricomycetes</taxon>
        <taxon>Agaricomycetidae</taxon>
        <taxon>Agaricales</taxon>
        <taxon>Marasmiineae</taxon>
        <taxon>Mycenaceae</taxon>
        <taxon>Mycena</taxon>
    </lineage>
</organism>
<dbReference type="Pfam" id="PF13176">
    <property type="entry name" value="TPR_7"/>
    <property type="match status" value="1"/>
</dbReference>
<dbReference type="GO" id="GO:0031145">
    <property type="term" value="P:anaphase-promoting complex-dependent catabolic process"/>
    <property type="evidence" value="ECO:0007669"/>
    <property type="project" value="TreeGrafter"/>
</dbReference>
<feature type="compositionally biased region" description="Low complexity" evidence="8">
    <location>
        <begin position="48"/>
        <end position="60"/>
    </location>
</feature>